<evidence type="ECO:0000259" key="4">
    <source>
        <dbReference type="Pfam" id="PF05592"/>
    </source>
</evidence>
<dbReference type="Gene3D" id="2.60.120.260">
    <property type="entry name" value="Galactose-binding domain-like"/>
    <property type="match status" value="2"/>
</dbReference>
<organism evidence="8 9">
    <name type="scientific">Croceitalea dokdonensis DOKDO 023</name>
    <dbReference type="NCBI Taxonomy" id="1300341"/>
    <lineage>
        <taxon>Bacteria</taxon>
        <taxon>Pseudomonadati</taxon>
        <taxon>Bacteroidota</taxon>
        <taxon>Flavobacteriia</taxon>
        <taxon>Flavobacteriales</taxon>
        <taxon>Flavobacteriaceae</taxon>
        <taxon>Croceitalea</taxon>
    </lineage>
</organism>
<dbReference type="Gene3D" id="2.60.40.10">
    <property type="entry name" value="Immunoglobulins"/>
    <property type="match status" value="1"/>
</dbReference>
<dbReference type="PANTHER" id="PTHR33307">
    <property type="entry name" value="ALPHA-RHAMNOSIDASE (EUROFUNG)"/>
    <property type="match status" value="1"/>
</dbReference>
<dbReference type="PANTHER" id="PTHR33307:SF6">
    <property type="entry name" value="ALPHA-RHAMNOSIDASE (EUROFUNG)-RELATED"/>
    <property type="match status" value="1"/>
</dbReference>
<dbReference type="InterPro" id="IPR012341">
    <property type="entry name" value="6hp_glycosidase-like_sf"/>
</dbReference>
<proteinExistence type="predicted"/>
<feature type="domain" description="Alpha-L-rhamnosidase C-terminal" evidence="7">
    <location>
        <begin position="822"/>
        <end position="892"/>
    </location>
</feature>
<dbReference type="PATRIC" id="fig|1300341.3.peg.3422"/>
<dbReference type="InterPro" id="IPR035398">
    <property type="entry name" value="Bac_rhamnosid_C"/>
</dbReference>
<feature type="domain" description="Bacterial alpha-L-rhamnosidase N-terminal" evidence="5">
    <location>
        <begin position="188"/>
        <end position="356"/>
    </location>
</feature>
<dbReference type="GO" id="GO:0030596">
    <property type="term" value="F:alpha-L-rhamnosidase activity"/>
    <property type="evidence" value="ECO:0007669"/>
    <property type="project" value="UniProtKB-EC"/>
</dbReference>
<dbReference type="SUPFAM" id="SSF48208">
    <property type="entry name" value="Six-hairpin glycosidases"/>
    <property type="match status" value="1"/>
</dbReference>
<dbReference type="Gene3D" id="2.60.420.10">
    <property type="entry name" value="Maltose phosphorylase, domain 3"/>
    <property type="match status" value="1"/>
</dbReference>
<feature type="domain" description="Alpha-L-rhamnosidase concanavalin-like" evidence="4">
    <location>
        <begin position="372"/>
        <end position="469"/>
    </location>
</feature>
<dbReference type="RefSeq" id="WP_245628300.1">
    <property type="nucleotide sequence ID" value="NZ_LDJX01000007.1"/>
</dbReference>
<dbReference type="Pfam" id="PF05592">
    <property type="entry name" value="Bac_rhamnosid"/>
    <property type="match status" value="1"/>
</dbReference>
<accession>A0A0P7AWR1</accession>
<gene>
    <name evidence="8" type="ORF">I595_3274</name>
</gene>
<dbReference type="AlphaFoldDB" id="A0A0P7AWR1"/>
<name>A0A0P7AWR1_9FLAO</name>
<dbReference type="EC" id="3.2.1.40" evidence="2"/>
<reference evidence="8 9" key="1">
    <citation type="submission" date="2015-09" db="EMBL/GenBank/DDBJ databases">
        <title>Genome sequence of the marine flavobacterium Croceitalea dokdonensis DOKDO 023 that contains proton- and sodium-pumping rhodopsins.</title>
        <authorList>
            <person name="Kwon S.-K."/>
            <person name="Lee H.K."/>
            <person name="Kwak M.-J."/>
            <person name="Kim J.F."/>
        </authorList>
    </citation>
    <scope>NUCLEOTIDE SEQUENCE [LARGE SCALE GENOMIC DNA]</scope>
    <source>
        <strain evidence="8 9">DOKDO 023</strain>
    </source>
</reference>
<dbReference type="InterPro" id="IPR008928">
    <property type="entry name" value="6-hairpin_glycosidase_sf"/>
</dbReference>
<keyword evidence="9" id="KW-1185">Reference proteome</keyword>
<evidence type="ECO:0000256" key="2">
    <source>
        <dbReference type="ARBA" id="ARBA00012652"/>
    </source>
</evidence>
<dbReference type="Pfam" id="PF17389">
    <property type="entry name" value="Bac_rhamnosid6H"/>
    <property type="match status" value="1"/>
</dbReference>
<dbReference type="InterPro" id="IPR035396">
    <property type="entry name" value="Bac_rhamnosid6H"/>
</dbReference>
<dbReference type="Gene3D" id="1.50.10.10">
    <property type="match status" value="1"/>
</dbReference>
<feature type="domain" description="Alpha-L-rhamnosidase six-hairpin glycosidase" evidence="6">
    <location>
        <begin position="477"/>
        <end position="820"/>
    </location>
</feature>
<dbReference type="InterPro" id="IPR008902">
    <property type="entry name" value="Rhamnosid_concanavalin"/>
</dbReference>
<dbReference type="GO" id="GO:0005975">
    <property type="term" value="P:carbohydrate metabolic process"/>
    <property type="evidence" value="ECO:0007669"/>
    <property type="project" value="InterPro"/>
</dbReference>
<dbReference type="InterPro" id="IPR016007">
    <property type="entry name" value="Alpha_rhamnosid"/>
</dbReference>
<comment type="caution">
    <text evidence="8">The sequence shown here is derived from an EMBL/GenBank/DDBJ whole genome shotgun (WGS) entry which is preliminary data.</text>
</comment>
<evidence type="ECO:0000259" key="6">
    <source>
        <dbReference type="Pfam" id="PF17389"/>
    </source>
</evidence>
<dbReference type="Pfam" id="PF08531">
    <property type="entry name" value="Bac_rhamnosid_N"/>
    <property type="match status" value="1"/>
</dbReference>
<evidence type="ECO:0000259" key="7">
    <source>
        <dbReference type="Pfam" id="PF17390"/>
    </source>
</evidence>
<dbReference type="EMBL" id="LDJX01000007">
    <property type="protein sequence ID" value="KPM30777.1"/>
    <property type="molecule type" value="Genomic_DNA"/>
</dbReference>
<evidence type="ECO:0000313" key="9">
    <source>
        <dbReference type="Proteomes" id="UP000050280"/>
    </source>
</evidence>
<dbReference type="Pfam" id="PF25788">
    <property type="entry name" value="Ig_Rha78A_N"/>
    <property type="match status" value="1"/>
</dbReference>
<evidence type="ECO:0000256" key="1">
    <source>
        <dbReference type="ARBA" id="ARBA00001445"/>
    </source>
</evidence>
<comment type="catalytic activity">
    <reaction evidence="1">
        <text>Hydrolysis of terminal non-reducing alpha-L-rhamnose residues in alpha-L-rhamnosides.</text>
        <dbReference type="EC" id="3.2.1.40"/>
    </reaction>
</comment>
<evidence type="ECO:0000259" key="5">
    <source>
        <dbReference type="Pfam" id="PF08531"/>
    </source>
</evidence>
<keyword evidence="3" id="KW-0378">Hydrolase</keyword>
<dbReference type="InterPro" id="IPR013783">
    <property type="entry name" value="Ig-like_fold"/>
</dbReference>
<dbReference type="PROSITE" id="PS51257">
    <property type="entry name" value="PROKAR_LIPOPROTEIN"/>
    <property type="match status" value="1"/>
</dbReference>
<dbReference type="InterPro" id="IPR013737">
    <property type="entry name" value="Bac_rhamnosid_N"/>
</dbReference>
<dbReference type="PIRSF" id="PIRSF010631">
    <property type="entry name" value="A-rhamnsds"/>
    <property type="match status" value="1"/>
</dbReference>
<sequence length="931" mass="104085">MKKNNGAGHHRIFMVLQLAILGSILLLGGCTDAGSLEKPLDLSLNEGFKDPIGFYDDTPVFSWKLPQKIKVQSAYRIVVASKPELLPNSPDLWDSGKVVSDRSLYVPYGAKPLSSRDKVFWQVQFWDGNGSASQWSDTAFMELGLLRNSDWGAQWIGLDTKKDSIKGRNNISIHTPQLLRKDFELKTQVAEAKLYVTAKGVFTGKINGKAISDDVMAPGWTPYDKRIESMTYDVTDLVQEGENTLGFQLASGWHFGRMLWNKMIWGSNGSPKLLAQLKVLYADGSVEQIVSDGTWTGTTKGPIRFSEIYDGEIYDANMELPGWASPKFNADNWSKVETMPISPKIAIVPKRHHAVRNKLVLPTQSIIKPKEGKAVIFNLEQNMVGVPKLRVPMKKGDTLKIRFSEMLDPDGTFYTDNYRSAKSTDYYIASKDGLIDWNPTFTFHGFQYVELSGFDATKTPDKDWVSGLVQYSDFDANGTFTSSHDKLNQLQNNIVWGLRGNFFDIPTDCPQRDERLGWTGDAQVFAPTSMFNAKVYSFWASWLQTLRESQFKNGGVPFVAPDVLKNDRASSGWGDAAVIIPWDLYRRTGDTTVLSENYQMMKNWVAYHETQTAELISDMNSFGDWLQPFQSEDSRKRGDTSKNLIGTAFFAHAANLTSKAAEVLGKTQEATSYHNLYKEVAKAFENEFFDAEGKIKNGTATQTGYLLALDFELLSDAIEEKAKGHLITTISEADNHLRTGFLGTPLLPRVLDAMGETDLMYGILMKETYPSWFYSINQGATTMWERWNSYSRLEGYNPESMNSLNHYAYGAVGEWMYERIAGIQPLEPGYKKIRIAPLPGGGLTSAGATYDSPYGVVRSSWHINGDTFYLEAEVPSNTTGVISIPTREKESVLVNGQGMEQLNIVSSTDKTENTLTFQVSAGTYSIQANLD</sequence>
<dbReference type="Proteomes" id="UP000050280">
    <property type="component" value="Unassembled WGS sequence"/>
</dbReference>
<dbReference type="STRING" id="1300341.I595_3274"/>
<evidence type="ECO:0000256" key="3">
    <source>
        <dbReference type="ARBA" id="ARBA00022801"/>
    </source>
</evidence>
<evidence type="ECO:0000313" key="8">
    <source>
        <dbReference type="EMBL" id="KPM30777.1"/>
    </source>
</evidence>
<dbReference type="Pfam" id="PF17390">
    <property type="entry name" value="Bac_rhamnosid_C"/>
    <property type="match status" value="1"/>
</dbReference>
<protein>
    <recommendedName>
        <fullName evidence="2">alpha-L-rhamnosidase</fullName>
        <ecNumber evidence="2">3.2.1.40</ecNumber>
    </recommendedName>
</protein>